<dbReference type="EMBL" id="VSSQ01111642">
    <property type="protein sequence ID" value="MPN48905.1"/>
    <property type="molecule type" value="Genomic_DNA"/>
</dbReference>
<reference evidence="1" key="1">
    <citation type="submission" date="2019-08" db="EMBL/GenBank/DDBJ databases">
        <authorList>
            <person name="Kucharzyk K."/>
            <person name="Murdoch R.W."/>
            <person name="Higgins S."/>
            <person name="Loffler F."/>
        </authorList>
    </citation>
    <scope>NUCLEOTIDE SEQUENCE</scope>
</reference>
<name>A0A645IC90_9ZZZZ</name>
<gene>
    <name evidence="1" type="ORF">SDC9_196517</name>
</gene>
<organism evidence="1">
    <name type="scientific">bioreactor metagenome</name>
    <dbReference type="NCBI Taxonomy" id="1076179"/>
    <lineage>
        <taxon>unclassified sequences</taxon>
        <taxon>metagenomes</taxon>
        <taxon>ecological metagenomes</taxon>
    </lineage>
</organism>
<proteinExistence type="predicted"/>
<accession>A0A645IC90</accession>
<comment type="caution">
    <text evidence="1">The sequence shown here is derived from an EMBL/GenBank/DDBJ whole genome shotgun (WGS) entry which is preliminary data.</text>
</comment>
<sequence length="63" mass="7109">MDYTPENFPNALEYSCKHISIVKTLRAPNGLDIAANAATGIRKVFENLNQIDIEKIQKIMMSK</sequence>
<protein>
    <submittedName>
        <fullName evidence="1">Uncharacterized protein</fullName>
    </submittedName>
</protein>
<dbReference type="AlphaFoldDB" id="A0A645IC90"/>
<evidence type="ECO:0000313" key="1">
    <source>
        <dbReference type="EMBL" id="MPN48905.1"/>
    </source>
</evidence>